<proteinExistence type="predicted"/>
<evidence type="ECO:0000313" key="1">
    <source>
        <dbReference type="EMBL" id="NMH28970.1"/>
    </source>
</evidence>
<organism evidence="1 2">
    <name type="scientific">Flavobacterium silvaticum</name>
    <dbReference type="NCBI Taxonomy" id="1852020"/>
    <lineage>
        <taxon>Bacteria</taxon>
        <taxon>Pseudomonadati</taxon>
        <taxon>Bacteroidota</taxon>
        <taxon>Flavobacteriia</taxon>
        <taxon>Flavobacteriales</taxon>
        <taxon>Flavobacteriaceae</taxon>
        <taxon>Flavobacterium</taxon>
    </lineage>
</organism>
<dbReference type="AlphaFoldDB" id="A0A972FWK7"/>
<dbReference type="RefSeq" id="WP_169528074.1">
    <property type="nucleotide sequence ID" value="NZ_JAAMPU010000107.1"/>
</dbReference>
<dbReference type="InterPro" id="IPR046153">
    <property type="entry name" value="DUF6155"/>
</dbReference>
<gene>
    <name evidence="1" type="ORF">G6047_13075</name>
</gene>
<comment type="caution">
    <text evidence="1">The sequence shown here is derived from an EMBL/GenBank/DDBJ whole genome shotgun (WGS) entry which is preliminary data.</text>
</comment>
<protein>
    <submittedName>
        <fullName evidence="1">Uncharacterized protein</fullName>
    </submittedName>
</protein>
<evidence type="ECO:0000313" key="2">
    <source>
        <dbReference type="Proteomes" id="UP000712080"/>
    </source>
</evidence>
<dbReference type="Proteomes" id="UP000712080">
    <property type="component" value="Unassembled WGS sequence"/>
</dbReference>
<accession>A0A972FWK7</accession>
<reference evidence="1" key="1">
    <citation type="submission" date="2020-02" db="EMBL/GenBank/DDBJ databases">
        <title>Flavobacterium sp. genome.</title>
        <authorList>
            <person name="Jung H.S."/>
            <person name="Baek J.H."/>
            <person name="Jeon C.O."/>
        </authorList>
    </citation>
    <scope>NUCLEOTIDE SEQUENCE</scope>
    <source>
        <strain evidence="1">SE-s28</strain>
    </source>
</reference>
<dbReference type="Pfam" id="PF19652">
    <property type="entry name" value="DUF6155"/>
    <property type="match status" value="1"/>
</dbReference>
<keyword evidence="2" id="KW-1185">Reference proteome</keyword>
<name>A0A972FWK7_9FLAO</name>
<dbReference type="EMBL" id="JAAMPU010000107">
    <property type="protein sequence ID" value="NMH28970.1"/>
    <property type="molecule type" value="Genomic_DNA"/>
</dbReference>
<sequence length="169" mass="19949">MSRRELKKYLSGLDQEQLTGQFLELYDKFANVKTYFDFVFNPKEEKLSGEARQKILHEYFPVRGKRPKQRLSVAHKYIRHFKSLGVDSSVLTELMLFNLETALRFSAKRETRYDSFTTSMLKSFRELVDYTSEQGISTIYKDKIQSISQEVSRQRWNNSESFSELADSL</sequence>